<dbReference type="InterPro" id="IPR023534">
    <property type="entry name" value="Rof/RNase_P-like"/>
</dbReference>
<dbReference type="Proteomes" id="UP000095728">
    <property type="component" value="Unassembled WGS sequence"/>
</dbReference>
<evidence type="ECO:0000256" key="2">
    <source>
        <dbReference type="ARBA" id="ARBA00006181"/>
    </source>
</evidence>
<comment type="similarity">
    <text evidence="2">Belongs to the eukaryotic/archaeal RNase P protein component 1 family.</text>
</comment>
<dbReference type="Gene3D" id="2.30.30.210">
    <property type="entry name" value="Ribonuclease P/MRP, subunit p29"/>
    <property type="match status" value="1"/>
</dbReference>
<comment type="caution">
    <text evidence="4">The sequence shown here is derived from an EMBL/GenBank/DDBJ whole genome shotgun (WGS) entry which is preliminary data.</text>
</comment>
<dbReference type="GO" id="GO:0005634">
    <property type="term" value="C:nucleus"/>
    <property type="evidence" value="ECO:0007669"/>
    <property type="project" value="UniProtKB-SubCell"/>
</dbReference>
<evidence type="ECO:0000313" key="5">
    <source>
        <dbReference type="Proteomes" id="UP000095728"/>
    </source>
</evidence>
<evidence type="ECO:0000256" key="3">
    <source>
        <dbReference type="PIRNR" id="PIRNR027081"/>
    </source>
</evidence>
<dbReference type="GO" id="GO:0000172">
    <property type="term" value="C:ribonuclease MRP complex"/>
    <property type="evidence" value="ECO:0007669"/>
    <property type="project" value="InterPro"/>
</dbReference>
<dbReference type="InterPro" id="IPR002730">
    <property type="entry name" value="Rpp29/RNP1"/>
</dbReference>
<dbReference type="GO" id="GO:0030677">
    <property type="term" value="C:ribonuclease P complex"/>
    <property type="evidence" value="ECO:0007669"/>
    <property type="project" value="InterPro"/>
</dbReference>
<keyword evidence="3" id="KW-0819">tRNA processing</keyword>
<dbReference type="OrthoDB" id="124041at2759"/>
<accession>A0A1E5R2B7</accession>
<gene>
    <name evidence="4" type="ORF">AWRI3579_g4040</name>
</gene>
<dbReference type="SMART" id="SM00538">
    <property type="entry name" value="POP4"/>
    <property type="match status" value="1"/>
</dbReference>
<dbReference type="InParanoid" id="A0A1E5R2B7"/>
<dbReference type="InterPro" id="IPR036980">
    <property type="entry name" value="RNase_P/MRP_Rpp29_sf"/>
</dbReference>
<dbReference type="SUPFAM" id="SSF101744">
    <property type="entry name" value="Rof/RNase P subunit-like"/>
    <property type="match status" value="1"/>
</dbReference>
<comment type="subcellular location">
    <subcellularLocation>
        <location evidence="1">Nucleus</location>
    </subcellularLocation>
</comment>
<proteinExistence type="inferred from homology"/>
<dbReference type="EMBL" id="LPNM01000011">
    <property type="protein sequence ID" value="OEJ81039.1"/>
    <property type="molecule type" value="Genomic_DNA"/>
</dbReference>
<sequence length="287" mass="32725">MDKVQPFIRDYLLSRGEKDVASIEDRLNESLIISATKKRIKKPRKLKSLLHVSHGSSKHSLKQTSYKSVNANSKAILRSYVLSSKHAVERATRLINKKEAEGSITTLSKEEKYQYLKENYPDIYRQLPKKFTDVQETLYKKMWLPYIREVLKISDVESLQCTNLQNCLLKLSIADYNGCLLKVSTSRNTSTLNTSGIVLWDAQKSFIMLSPKKDGFDEVKVIPKKGTLFEISIPLETSNGTGDSAIFNIVGDRFQYRSSDRSGRKFKNRRVDDLLFYLSSEATSSSS</sequence>
<dbReference type="PANTHER" id="PTHR13348:SF0">
    <property type="entry name" value="RIBONUCLEASE P PROTEIN SUBUNIT P29"/>
    <property type="match status" value="1"/>
</dbReference>
<dbReference type="GO" id="GO:0033204">
    <property type="term" value="F:ribonuclease P RNA binding"/>
    <property type="evidence" value="ECO:0007669"/>
    <property type="project" value="InterPro"/>
</dbReference>
<dbReference type="FunCoup" id="A0A1E5R2B7">
    <property type="interactions" value="240"/>
</dbReference>
<dbReference type="AlphaFoldDB" id="A0A1E5R2B7"/>
<dbReference type="GO" id="GO:0006364">
    <property type="term" value="P:rRNA processing"/>
    <property type="evidence" value="ECO:0007669"/>
    <property type="project" value="TreeGrafter"/>
</dbReference>
<name>A0A1E5R2B7_9ASCO</name>
<dbReference type="PANTHER" id="PTHR13348">
    <property type="entry name" value="RIBONUCLEASE P SUBUNIT P29"/>
    <property type="match status" value="1"/>
</dbReference>
<reference evidence="5" key="1">
    <citation type="journal article" date="2016" name="Genome Announc.">
        <title>Genome sequences of three species of Hanseniaspora isolated from spontaneous wine fermentations.</title>
        <authorList>
            <person name="Sternes P.R."/>
            <person name="Lee D."/>
            <person name="Kutyna D.R."/>
            <person name="Borneman A.R."/>
        </authorList>
    </citation>
    <scope>NUCLEOTIDE SEQUENCE [LARGE SCALE GENOMIC DNA]</scope>
    <source>
        <strain evidence="5">AWRI3579</strain>
    </source>
</reference>
<keyword evidence="3" id="KW-0539">Nucleus</keyword>
<organism evidence="4 5">
    <name type="scientific">Hanseniaspora osmophila</name>
    <dbReference type="NCBI Taxonomy" id="56408"/>
    <lineage>
        <taxon>Eukaryota</taxon>
        <taxon>Fungi</taxon>
        <taxon>Dikarya</taxon>
        <taxon>Ascomycota</taxon>
        <taxon>Saccharomycotina</taxon>
        <taxon>Saccharomycetes</taxon>
        <taxon>Saccharomycodales</taxon>
        <taxon>Saccharomycodaceae</taxon>
        <taxon>Hanseniaspora</taxon>
    </lineage>
</organism>
<dbReference type="InterPro" id="IPR016848">
    <property type="entry name" value="RNase_P/MRP_Rpp29-subunit"/>
</dbReference>
<protein>
    <recommendedName>
        <fullName evidence="3">Ribonuclease P protein subunit</fullName>
    </recommendedName>
</protein>
<dbReference type="Pfam" id="PF01868">
    <property type="entry name" value="RNase_P-MRP_p29"/>
    <property type="match status" value="1"/>
</dbReference>
<keyword evidence="5" id="KW-1185">Reference proteome</keyword>
<evidence type="ECO:0000313" key="4">
    <source>
        <dbReference type="EMBL" id="OEJ81039.1"/>
    </source>
</evidence>
<dbReference type="STRING" id="56408.A0A1E5R2B7"/>
<evidence type="ECO:0000256" key="1">
    <source>
        <dbReference type="ARBA" id="ARBA00004123"/>
    </source>
</evidence>
<dbReference type="GO" id="GO:0001682">
    <property type="term" value="P:tRNA 5'-leader removal"/>
    <property type="evidence" value="ECO:0007669"/>
    <property type="project" value="InterPro"/>
</dbReference>
<dbReference type="PIRSF" id="PIRSF027081">
    <property type="entry name" value="RNase_P/MRP_p29_subunit"/>
    <property type="match status" value="1"/>
</dbReference>